<keyword evidence="3" id="KW-0520">NAD</keyword>
<feature type="domain" description="D-isomer specific 2-hydroxyacid dehydrogenase catalytic" evidence="5">
    <location>
        <begin position="53"/>
        <end position="329"/>
    </location>
</feature>
<dbReference type="SUPFAM" id="SSF52283">
    <property type="entry name" value="Formate/glycerate dehydrogenase catalytic domain-like"/>
    <property type="match status" value="1"/>
</dbReference>
<dbReference type="Gene3D" id="3.40.50.720">
    <property type="entry name" value="NAD(P)-binding Rossmann-like Domain"/>
    <property type="match status" value="2"/>
</dbReference>
<evidence type="ECO:0000313" key="7">
    <source>
        <dbReference type="EMBL" id="MFD1533617.1"/>
    </source>
</evidence>
<keyword evidence="8" id="KW-1185">Reference proteome</keyword>
<dbReference type="CDD" id="cd12167">
    <property type="entry name" value="2-Hacid_dh_8"/>
    <property type="match status" value="1"/>
</dbReference>
<evidence type="ECO:0000256" key="4">
    <source>
        <dbReference type="RuleBase" id="RU003719"/>
    </source>
</evidence>
<comment type="similarity">
    <text evidence="1 4">Belongs to the D-isomer specific 2-hydroxyacid dehydrogenase family.</text>
</comment>
<sequence>MTHPTTRPAALLVMDEPTFQVQFRAEELDRLARLVRLVAPGPVHELDSGPARARLAEADVLVTSWGVPALTDERLAAAPRLRAVLHAAGSVRELVSDGGVWRRGIVVSSAAGENAVAVAEYAFAAIVMAGKKAPFLATDTHHGHVSRYLRTRLSNRGRTIGVIGFSRTGRRLLELLRMLETAEILVSDPYADPAAVVAAGGRLVPLDELLSRAEILSLHAPALPGAPHLLGARELEMLPAGATLINTARGALVDHDALLAQCRSGRLDAVLDVTDPEPLPPDSPMLGLPNVMVTPHIAGSLGEETRRMSAHAIDELERWCAGKPLAASVSASSTAISA</sequence>
<proteinExistence type="inferred from homology"/>
<evidence type="ECO:0000256" key="2">
    <source>
        <dbReference type="ARBA" id="ARBA00023002"/>
    </source>
</evidence>
<dbReference type="EMBL" id="JBHUCP010000025">
    <property type="protein sequence ID" value="MFD1533617.1"/>
    <property type="molecule type" value="Genomic_DNA"/>
</dbReference>
<dbReference type="Pfam" id="PF00389">
    <property type="entry name" value="2-Hacid_dh"/>
    <property type="match status" value="1"/>
</dbReference>
<evidence type="ECO:0000259" key="6">
    <source>
        <dbReference type="Pfam" id="PF02826"/>
    </source>
</evidence>
<dbReference type="PANTHER" id="PTHR10996">
    <property type="entry name" value="2-HYDROXYACID DEHYDROGENASE-RELATED"/>
    <property type="match status" value="1"/>
</dbReference>
<dbReference type="PANTHER" id="PTHR10996:SF178">
    <property type="entry name" value="2-HYDROXYACID DEHYDROGENASE YGL185C-RELATED"/>
    <property type="match status" value="1"/>
</dbReference>
<keyword evidence="2 4" id="KW-0560">Oxidoreductase</keyword>
<dbReference type="InterPro" id="IPR006139">
    <property type="entry name" value="D-isomer_2_OHA_DH_cat_dom"/>
</dbReference>
<dbReference type="InterPro" id="IPR036291">
    <property type="entry name" value="NAD(P)-bd_dom_sf"/>
</dbReference>
<name>A0ABW4FX30_9PSEU</name>
<evidence type="ECO:0000256" key="1">
    <source>
        <dbReference type="ARBA" id="ARBA00005854"/>
    </source>
</evidence>
<evidence type="ECO:0000256" key="3">
    <source>
        <dbReference type="ARBA" id="ARBA00023027"/>
    </source>
</evidence>
<comment type="caution">
    <text evidence="7">The sequence shown here is derived from an EMBL/GenBank/DDBJ whole genome shotgun (WGS) entry which is preliminary data.</text>
</comment>
<dbReference type="RefSeq" id="WP_343985710.1">
    <property type="nucleotide sequence ID" value="NZ_BAAAJG010000026.1"/>
</dbReference>
<reference evidence="8" key="1">
    <citation type="journal article" date="2019" name="Int. J. Syst. Evol. Microbiol.">
        <title>The Global Catalogue of Microorganisms (GCM) 10K type strain sequencing project: providing services to taxonomists for standard genome sequencing and annotation.</title>
        <authorList>
            <consortium name="The Broad Institute Genomics Platform"/>
            <consortium name="The Broad Institute Genome Sequencing Center for Infectious Disease"/>
            <person name="Wu L."/>
            <person name="Ma J."/>
        </authorList>
    </citation>
    <scope>NUCLEOTIDE SEQUENCE [LARGE SCALE GENOMIC DNA]</scope>
    <source>
        <strain evidence="8">JCM 12165</strain>
    </source>
</reference>
<organism evidence="7 8">
    <name type="scientific">Pseudonocardia aurantiaca</name>
    <dbReference type="NCBI Taxonomy" id="75290"/>
    <lineage>
        <taxon>Bacteria</taxon>
        <taxon>Bacillati</taxon>
        <taxon>Actinomycetota</taxon>
        <taxon>Actinomycetes</taxon>
        <taxon>Pseudonocardiales</taxon>
        <taxon>Pseudonocardiaceae</taxon>
        <taxon>Pseudonocardia</taxon>
    </lineage>
</organism>
<gene>
    <name evidence="7" type="ORF">ACFSCY_29760</name>
</gene>
<accession>A0ABW4FX30</accession>
<dbReference type="InterPro" id="IPR006140">
    <property type="entry name" value="D-isomer_DH_NAD-bd"/>
</dbReference>
<protein>
    <submittedName>
        <fullName evidence="7">Hydroxyacid dehydrogenase</fullName>
    </submittedName>
</protein>
<feature type="domain" description="D-isomer specific 2-hydroxyacid dehydrogenase NAD-binding" evidence="6">
    <location>
        <begin position="125"/>
        <end position="298"/>
    </location>
</feature>
<dbReference type="Proteomes" id="UP001597145">
    <property type="component" value="Unassembled WGS sequence"/>
</dbReference>
<evidence type="ECO:0000313" key="8">
    <source>
        <dbReference type="Proteomes" id="UP001597145"/>
    </source>
</evidence>
<dbReference type="Pfam" id="PF02826">
    <property type="entry name" value="2-Hacid_dh_C"/>
    <property type="match status" value="1"/>
</dbReference>
<dbReference type="SUPFAM" id="SSF51735">
    <property type="entry name" value="NAD(P)-binding Rossmann-fold domains"/>
    <property type="match status" value="1"/>
</dbReference>
<dbReference type="InterPro" id="IPR050223">
    <property type="entry name" value="D-isomer_2-hydroxyacid_DH"/>
</dbReference>
<evidence type="ECO:0000259" key="5">
    <source>
        <dbReference type="Pfam" id="PF00389"/>
    </source>
</evidence>